<comment type="caution">
    <text evidence="1">The sequence shown here is derived from an EMBL/GenBank/DDBJ whole genome shotgun (WGS) entry which is preliminary data.</text>
</comment>
<accession>A0ABS8VL77</accession>
<evidence type="ECO:0000313" key="1">
    <source>
        <dbReference type="EMBL" id="MCE0481039.1"/>
    </source>
</evidence>
<reference evidence="1 2" key="1">
    <citation type="journal article" date="2021" name="BMC Genomics">
        <title>Datura genome reveals duplications of psychoactive alkaloid biosynthetic genes and high mutation rate following tissue culture.</title>
        <authorList>
            <person name="Rajewski A."/>
            <person name="Carter-House D."/>
            <person name="Stajich J."/>
            <person name="Litt A."/>
        </authorList>
    </citation>
    <scope>NUCLEOTIDE SEQUENCE [LARGE SCALE GENOMIC DNA]</scope>
    <source>
        <strain evidence="1">AR-01</strain>
    </source>
</reference>
<sequence>EPLILSYKITGAAQDDTMKKMFLFGQQHVEAAADTLPIDLGKNHGNNHDNY</sequence>
<keyword evidence="2" id="KW-1185">Reference proteome</keyword>
<dbReference type="Proteomes" id="UP000823775">
    <property type="component" value="Unassembled WGS sequence"/>
</dbReference>
<proteinExistence type="predicted"/>
<protein>
    <submittedName>
        <fullName evidence="1">Uncharacterized protein</fullName>
    </submittedName>
</protein>
<organism evidence="1 2">
    <name type="scientific">Datura stramonium</name>
    <name type="common">Jimsonweed</name>
    <name type="synonym">Common thornapple</name>
    <dbReference type="NCBI Taxonomy" id="4076"/>
    <lineage>
        <taxon>Eukaryota</taxon>
        <taxon>Viridiplantae</taxon>
        <taxon>Streptophyta</taxon>
        <taxon>Embryophyta</taxon>
        <taxon>Tracheophyta</taxon>
        <taxon>Spermatophyta</taxon>
        <taxon>Magnoliopsida</taxon>
        <taxon>eudicotyledons</taxon>
        <taxon>Gunneridae</taxon>
        <taxon>Pentapetalae</taxon>
        <taxon>asterids</taxon>
        <taxon>lamiids</taxon>
        <taxon>Solanales</taxon>
        <taxon>Solanaceae</taxon>
        <taxon>Solanoideae</taxon>
        <taxon>Datureae</taxon>
        <taxon>Datura</taxon>
    </lineage>
</organism>
<feature type="non-terminal residue" evidence="1">
    <location>
        <position position="1"/>
    </location>
</feature>
<name>A0ABS8VL77_DATST</name>
<evidence type="ECO:0000313" key="2">
    <source>
        <dbReference type="Proteomes" id="UP000823775"/>
    </source>
</evidence>
<dbReference type="EMBL" id="JACEIK010005241">
    <property type="protein sequence ID" value="MCE0481039.1"/>
    <property type="molecule type" value="Genomic_DNA"/>
</dbReference>
<gene>
    <name evidence="1" type="ORF">HAX54_038418</name>
</gene>